<dbReference type="PANTHER" id="PTHR22914:SF13">
    <property type="entry name" value="CHITIN SYNTHASE"/>
    <property type="match status" value="1"/>
</dbReference>
<evidence type="ECO:0000256" key="1">
    <source>
        <dbReference type="ARBA" id="ARBA00004651"/>
    </source>
</evidence>
<accession>A0A1X2IAE8</accession>
<keyword evidence="6 17" id="KW-0812">Transmembrane</keyword>
<dbReference type="OrthoDB" id="370884at2759"/>
<feature type="region of interest" description="Disordered" evidence="16">
    <location>
        <begin position="578"/>
        <end position="615"/>
    </location>
</feature>
<evidence type="ECO:0000256" key="14">
    <source>
        <dbReference type="ARBA" id="ARBA00023203"/>
    </source>
</evidence>
<protein>
    <recommendedName>
        <fullName evidence="2">chitin synthase</fullName>
        <ecNumber evidence="2">2.4.1.16</ecNumber>
    </recommendedName>
</protein>
<dbReference type="CDD" id="cd14879">
    <property type="entry name" value="MYSc_Myo17"/>
    <property type="match status" value="1"/>
</dbReference>
<keyword evidence="10 15" id="KW-0518">Myosin</keyword>
<feature type="transmembrane region" description="Helical" evidence="17">
    <location>
        <begin position="961"/>
        <end position="983"/>
    </location>
</feature>
<keyword evidence="11 17" id="KW-0472">Membrane</keyword>
<dbReference type="GO" id="GO:0031505">
    <property type="term" value="P:fungal-type cell wall organization"/>
    <property type="evidence" value="ECO:0007669"/>
    <property type="project" value="TreeGrafter"/>
</dbReference>
<keyword evidence="13" id="KW-0325">Glycoprotein</keyword>
<dbReference type="PROSITE" id="PS51456">
    <property type="entry name" value="MYOSIN_MOTOR"/>
    <property type="match status" value="1"/>
</dbReference>
<dbReference type="GO" id="GO:0030428">
    <property type="term" value="C:cell septum"/>
    <property type="evidence" value="ECO:0007669"/>
    <property type="project" value="TreeGrafter"/>
</dbReference>
<dbReference type="Gene3D" id="1.20.120.720">
    <property type="entry name" value="Myosin VI head, motor domain, U50 subdomain"/>
    <property type="match status" value="1"/>
</dbReference>
<organism evidence="21 22">
    <name type="scientific">Absidia repens</name>
    <dbReference type="NCBI Taxonomy" id="90262"/>
    <lineage>
        <taxon>Eukaryota</taxon>
        <taxon>Fungi</taxon>
        <taxon>Fungi incertae sedis</taxon>
        <taxon>Mucoromycota</taxon>
        <taxon>Mucoromycotina</taxon>
        <taxon>Mucoromycetes</taxon>
        <taxon>Mucorales</taxon>
        <taxon>Cunninghamellaceae</taxon>
        <taxon>Absidia</taxon>
    </lineage>
</organism>
<dbReference type="InterPro" id="IPR004835">
    <property type="entry name" value="Chitin_synth"/>
</dbReference>
<evidence type="ECO:0000259" key="19">
    <source>
        <dbReference type="PROSITE" id="PS51456"/>
    </source>
</evidence>
<proteinExistence type="inferred from homology"/>
<keyword evidence="22" id="KW-1185">Reference proteome</keyword>
<dbReference type="Gene3D" id="1.20.58.530">
    <property type="match status" value="1"/>
</dbReference>
<dbReference type="EMBL" id="MCGE01000018">
    <property type="protein sequence ID" value="ORZ12657.1"/>
    <property type="molecule type" value="Genomic_DNA"/>
</dbReference>
<dbReference type="SUPFAM" id="SSF52540">
    <property type="entry name" value="P-loop containing nucleoside triphosphate hydrolases"/>
    <property type="match status" value="1"/>
</dbReference>
<evidence type="ECO:0000256" key="13">
    <source>
        <dbReference type="ARBA" id="ARBA00023180"/>
    </source>
</evidence>
<dbReference type="Pfam" id="PF00173">
    <property type="entry name" value="Cyt-b5"/>
    <property type="match status" value="1"/>
</dbReference>
<dbReference type="InterPro" id="IPR027417">
    <property type="entry name" value="P-loop_NTPase"/>
</dbReference>
<dbReference type="SUPFAM" id="SSF55856">
    <property type="entry name" value="Cytochrome b5-like heme/steroid binding domain"/>
    <property type="match status" value="1"/>
</dbReference>
<evidence type="ECO:0000256" key="17">
    <source>
        <dbReference type="SAM" id="Phobius"/>
    </source>
</evidence>
<comment type="caution">
    <text evidence="21">The sequence shown here is derived from an EMBL/GenBank/DDBJ whole genome shotgun (WGS) entry which is preliminary data.</text>
</comment>
<feature type="transmembrane region" description="Helical" evidence="17">
    <location>
        <begin position="923"/>
        <end position="940"/>
    </location>
</feature>
<keyword evidence="9 17" id="KW-1133">Transmembrane helix</keyword>
<dbReference type="GO" id="GO:0016459">
    <property type="term" value="C:myosin complex"/>
    <property type="evidence" value="ECO:0007669"/>
    <property type="project" value="UniProtKB-KW"/>
</dbReference>
<dbReference type="InterPro" id="IPR036961">
    <property type="entry name" value="Kinesin_motor_dom_sf"/>
</dbReference>
<dbReference type="GO" id="GO:0004100">
    <property type="term" value="F:chitin synthase activity"/>
    <property type="evidence" value="ECO:0007669"/>
    <property type="project" value="UniProtKB-EC"/>
</dbReference>
<feature type="transmembrane region" description="Helical" evidence="17">
    <location>
        <begin position="1647"/>
        <end position="1668"/>
    </location>
</feature>
<dbReference type="Gene3D" id="3.10.120.10">
    <property type="entry name" value="Cytochrome b5-like heme/steroid binding domain"/>
    <property type="match status" value="2"/>
</dbReference>
<dbReference type="InterPro" id="IPR001609">
    <property type="entry name" value="Myosin_head_motor_dom-like"/>
</dbReference>
<dbReference type="Gene3D" id="3.40.850.10">
    <property type="entry name" value="Kinesin motor domain"/>
    <property type="match status" value="1"/>
</dbReference>
<feature type="transmembrane region" description="Helical" evidence="17">
    <location>
        <begin position="1225"/>
        <end position="1243"/>
    </location>
</feature>
<feature type="transmembrane region" description="Helical" evidence="17">
    <location>
        <begin position="1620"/>
        <end position="1641"/>
    </location>
</feature>
<feature type="domain" description="Cytochrome b5 heme-binding" evidence="18">
    <location>
        <begin position="988"/>
        <end position="1048"/>
    </location>
</feature>
<keyword evidence="12 15" id="KW-0505">Motor protein</keyword>
<keyword evidence="4" id="KW-0328">Glycosyltransferase</keyword>
<dbReference type="InterPro" id="IPR036400">
    <property type="entry name" value="Cyt_B5-like_heme/steroid_sf"/>
</dbReference>
<dbReference type="InterPro" id="IPR036037">
    <property type="entry name" value="MYSc_Myo17"/>
</dbReference>
<evidence type="ECO:0000313" key="22">
    <source>
        <dbReference type="Proteomes" id="UP000193560"/>
    </source>
</evidence>
<dbReference type="PANTHER" id="PTHR22914">
    <property type="entry name" value="CHITIN SYNTHASE"/>
    <property type="match status" value="1"/>
</dbReference>
<keyword evidence="3" id="KW-1003">Cell membrane</keyword>
<evidence type="ECO:0000259" key="18">
    <source>
        <dbReference type="PROSITE" id="PS50255"/>
    </source>
</evidence>
<dbReference type="Proteomes" id="UP000193560">
    <property type="component" value="Unassembled WGS sequence"/>
</dbReference>
<sequence>MQDETRTDLTSLSHESNKGPSEDAILHLLQSRFKHGLPYTRLGHSTLIAVNPYQPLDLLNDATLQSYADVCYRDLSESKPIMQPHVYDLAAKVYFHMRRTGQDQSIILSGITGSGKSTTRAHILEQLLLLSTHTKKERKLQQQIRQASVILEAFGHARTSQNKSASQFGQFQEIQLNERGHLVGSQVLTFAFDKYRLLATRRGRLGERTYHVFYSLLAGTTLEEKTALYINFDLDHFYYLNNQHLTTEDEVHFGDLKTALKTCGFKASVVTAMFQLLSAILHMGNLQFTEPEDSMVQDACAVKNVDVLQAVAALLGVSPHKLETALTYKLRLIRNELCTVFLNPRAAEEQRDAFACALYHSLFVWIVENVNTKLCHGDPANFIGLMDLPGFQNFSKTDDNGFEQFCFNFANERLHQFMIQQQFHDDNEAAQDGLSLPKVLTMDNISCLDLLGGNNGNNGGTIGLVGAVNKTSAKYQAGATDATDANLLATMQRQYNGHPSFISAQSFSFGIHHYGGTVHYSVDHFLDRNMDSMSPDFVSLLRDHSSNNFVSSLFQSMAMATESHPKDDRTIVKAQLTSKPTRAPSMRRKTTKRLQRKNTTKQTPTIPEDSESMTPTTVDAVAAQDGIPDEDIKVSTVLDQLYTTLSDLFVTMAGTQIYNVIHIRPNDMQTPDTLDSNRVKNQLRSFLISDLTLRRSREYVINYTYAEFITRYESLVVSMIDTTNKSDREQLDTLYAFMNWNDHHAYLGRELIWLAYDSWRELENGLRIAEKEARAKAKGVTSEAAAGATLGATGVTADGTGDDDQMQEMRTLPLHDDPAYEALSGSGGFGDPRHRYPNHTDSFMMGPHMAGTASMYGGSYAASEDGHRRDDMASQWGDESEWGINGLGEGFGPNMDMAKMVEDYQAPQIENIEEVPITALRIWWVRFVWLMTWWVPSPLLNWIGKMKRDDVRMAWREKFTLCLLIFFFSIVVLFFIVGLGLVMCPGTDSMYSPANVEAHGISTDMYVSVRGQVYDITNFALSNHGTQTYPASTDTMKEIAGLDLSNTFPIPLTQACAGLVTSDTLSITPNNTINLGPFVHKSGKQAVDPSLTAMQDPNWYSNTFLPGMKLYKKGSLVIPISQLEADHKSWGRSALAVNGKIYDITDYLSTADYYGSANSDYHFLDSAVEQIFQYFSGTDATDNWNKYFGALSPEAQQQNMNCLDNAFYLGDVDIRDTPKCQFSNYLLLAFACLMCLTILVKFISALQFGGAPTPEEHDKFVICQVPCYTEDEESIRKTIDSLTVLNYDDRRKLILIIADGMIMGSGNDRPTPRIVLDVLGYDTTQDPEPLMFKSIGDGSKQLNYGKIYSGLYECEGHVVPYLVVAKVGKASERAKPGNRGKRDSQMILMNFLNKVHFDGPMTPMELEMYHQIKNVIGVHPSFYEYILMIDSDTEVEPNALNHMISTMLHDGKIIGLCGETKLSNEDQSWTTMIQVYEYYISHHLSKAFESLFGSVTCLPGCFCMYRIRTPVKNEPLIISPKVISEYKDNHVDTLHKKNLLHLGEDRYLTTLMMKHFPNYKMKFTPYALCQTVAPEKWGILLSQRRRWINSTIHNLLEVVLLPDLCGFCCFSMRFVVLLDLIGTLTLPVTACYLVYLIYVIASGNGPFPLIAVCMLAGVYALQAILFILKRQWQHIGWMVFYILAIPVFSFFLPVYSFWHFDDFSWGNTRVVVGDNKQKKIIVTDDEKFDEKMIPLKKWSVYEQELWELGSNGDHDNKSYYSGSKHGGSVYAGGSVYGGGGSQYGGGGGVGNDYGYDYYRDTKIGEKPGRTQTPSYMPSYAGSVIGPPPPVPGSEFGGPHDYMMMPPPHHSFMAPQPPGSVHSFGGGGVPGEMDYDQQSMSGRNSPHLGGGLPMATMSQYSIPMSTDSHVPPGFPNDNEIFDAIKQILSSADLMTITKKQVRTQLASQFGFDMMIKKEFINTSIESILQGRM</sequence>
<evidence type="ECO:0000256" key="7">
    <source>
        <dbReference type="ARBA" id="ARBA00022741"/>
    </source>
</evidence>
<evidence type="ECO:0000256" key="4">
    <source>
        <dbReference type="ARBA" id="ARBA00022676"/>
    </source>
</evidence>
<dbReference type="InterPro" id="IPR014876">
    <property type="entry name" value="DEK_C"/>
</dbReference>
<keyword evidence="7 15" id="KW-0547">Nucleotide-binding</keyword>
<evidence type="ECO:0000256" key="6">
    <source>
        <dbReference type="ARBA" id="ARBA00022692"/>
    </source>
</evidence>
<dbReference type="Pfam" id="PF03142">
    <property type="entry name" value="Chitin_synth_2"/>
    <property type="match status" value="1"/>
</dbReference>
<feature type="domain" description="Myosin motor" evidence="19">
    <location>
        <begin position="9"/>
        <end position="767"/>
    </location>
</feature>
<dbReference type="Pfam" id="PF08766">
    <property type="entry name" value="DEK_C"/>
    <property type="match status" value="1"/>
</dbReference>
<dbReference type="GO" id="GO:0005524">
    <property type="term" value="F:ATP binding"/>
    <property type="evidence" value="ECO:0007669"/>
    <property type="project" value="UniProtKB-UniRule"/>
</dbReference>
<keyword evidence="8 15" id="KW-0067">ATP-binding</keyword>
<comment type="similarity">
    <text evidence="15">Belongs to the TRAFAC class myosin-kinesin ATPase superfamily. Myosin family.</text>
</comment>
<dbReference type="PRINTS" id="PR00193">
    <property type="entry name" value="MYOSINHEAVY"/>
</dbReference>
<dbReference type="SUPFAM" id="SSF53448">
    <property type="entry name" value="Nucleotide-diphospho-sugar transferases"/>
    <property type="match status" value="1"/>
</dbReference>
<dbReference type="SMART" id="SM01117">
    <property type="entry name" value="Cyt-b5"/>
    <property type="match status" value="2"/>
</dbReference>
<dbReference type="Gene3D" id="1.10.10.820">
    <property type="match status" value="1"/>
</dbReference>
<dbReference type="Pfam" id="PF00063">
    <property type="entry name" value="Myosin_head"/>
    <property type="match status" value="1"/>
</dbReference>
<feature type="region of interest" description="Actin-binding" evidence="15">
    <location>
        <begin position="645"/>
        <end position="667"/>
    </location>
</feature>
<dbReference type="GO" id="GO:0006031">
    <property type="term" value="P:chitin biosynthetic process"/>
    <property type="evidence" value="ECO:0007669"/>
    <property type="project" value="TreeGrafter"/>
</dbReference>
<evidence type="ECO:0000256" key="8">
    <source>
        <dbReference type="ARBA" id="ARBA00022840"/>
    </source>
</evidence>
<dbReference type="SUPFAM" id="SSF109715">
    <property type="entry name" value="DEK C-terminal domain"/>
    <property type="match status" value="1"/>
</dbReference>
<dbReference type="Gene3D" id="3.90.550.10">
    <property type="entry name" value="Spore Coat Polysaccharide Biosynthesis Protein SpsA, Chain A"/>
    <property type="match status" value="1"/>
</dbReference>
<evidence type="ECO:0000256" key="2">
    <source>
        <dbReference type="ARBA" id="ARBA00012543"/>
    </source>
</evidence>
<evidence type="ECO:0000259" key="20">
    <source>
        <dbReference type="PROSITE" id="PS51998"/>
    </source>
</evidence>
<reference evidence="21 22" key="1">
    <citation type="submission" date="2016-07" db="EMBL/GenBank/DDBJ databases">
        <title>Pervasive Adenine N6-methylation of Active Genes in Fungi.</title>
        <authorList>
            <consortium name="DOE Joint Genome Institute"/>
            <person name="Mondo S.J."/>
            <person name="Dannebaum R.O."/>
            <person name="Kuo R.C."/>
            <person name="Labutti K."/>
            <person name="Haridas S."/>
            <person name="Kuo A."/>
            <person name="Salamov A."/>
            <person name="Ahrendt S.R."/>
            <person name="Lipzen A."/>
            <person name="Sullivan W."/>
            <person name="Andreopoulos W.B."/>
            <person name="Clum A."/>
            <person name="Lindquist E."/>
            <person name="Daum C."/>
            <person name="Ramamoorthy G.K."/>
            <person name="Gryganskyi A."/>
            <person name="Culley D."/>
            <person name="Magnuson J.K."/>
            <person name="James T.Y."/>
            <person name="O'Malley M.A."/>
            <person name="Stajich J.E."/>
            <person name="Spatafora J.W."/>
            <person name="Visel A."/>
            <person name="Grigoriev I.V."/>
        </authorList>
    </citation>
    <scope>NUCLEOTIDE SEQUENCE [LARGE SCALE GENOMIC DNA]</scope>
    <source>
        <strain evidence="21 22">NRRL 1336</strain>
    </source>
</reference>
<evidence type="ECO:0000256" key="15">
    <source>
        <dbReference type="PROSITE-ProRule" id="PRU00782"/>
    </source>
</evidence>
<feature type="domain" description="DEK-C" evidence="20">
    <location>
        <begin position="1913"/>
        <end position="1968"/>
    </location>
</feature>
<dbReference type="InterPro" id="IPR001199">
    <property type="entry name" value="Cyt_B5-like_heme/steroid-bd"/>
</dbReference>
<dbReference type="GO" id="GO:0003779">
    <property type="term" value="F:actin binding"/>
    <property type="evidence" value="ECO:0007669"/>
    <property type="project" value="UniProtKB-KW"/>
</dbReference>
<evidence type="ECO:0000256" key="11">
    <source>
        <dbReference type="ARBA" id="ARBA00023136"/>
    </source>
</evidence>
<feature type="compositionally biased region" description="Basic residues" evidence="16">
    <location>
        <begin position="585"/>
        <end position="599"/>
    </location>
</feature>
<evidence type="ECO:0000256" key="9">
    <source>
        <dbReference type="ARBA" id="ARBA00022989"/>
    </source>
</evidence>
<dbReference type="GO" id="GO:0003774">
    <property type="term" value="F:cytoskeletal motor activity"/>
    <property type="evidence" value="ECO:0007669"/>
    <property type="project" value="UniProtKB-UniRule"/>
</dbReference>
<keyword evidence="14 15" id="KW-0009">Actin-binding</keyword>
<dbReference type="PROSITE" id="PS50255">
    <property type="entry name" value="CYTOCHROME_B5_2"/>
    <property type="match status" value="1"/>
</dbReference>
<evidence type="ECO:0000256" key="3">
    <source>
        <dbReference type="ARBA" id="ARBA00022475"/>
    </source>
</evidence>
<evidence type="ECO:0000313" key="21">
    <source>
        <dbReference type="EMBL" id="ORZ12657.1"/>
    </source>
</evidence>
<evidence type="ECO:0000256" key="5">
    <source>
        <dbReference type="ARBA" id="ARBA00022679"/>
    </source>
</evidence>
<feature type="binding site" evidence="15">
    <location>
        <begin position="110"/>
        <end position="117"/>
    </location>
    <ligand>
        <name>ATP</name>
        <dbReference type="ChEBI" id="CHEBI:30616"/>
    </ligand>
</feature>
<evidence type="ECO:0000256" key="12">
    <source>
        <dbReference type="ARBA" id="ARBA00023175"/>
    </source>
</evidence>
<evidence type="ECO:0000256" key="16">
    <source>
        <dbReference type="SAM" id="MobiDB-lite"/>
    </source>
</evidence>
<dbReference type="GO" id="GO:0005886">
    <property type="term" value="C:plasma membrane"/>
    <property type="evidence" value="ECO:0007669"/>
    <property type="project" value="UniProtKB-SubCell"/>
</dbReference>
<evidence type="ECO:0000256" key="10">
    <source>
        <dbReference type="ARBA" id="ARBA00023123"/>
    </source>
</evidence>
<dbReference type="InterPro" id="IPR029044">
    <property type="entry name" value="Nucleotide-diphossugar_trans"/>
</dbReference>
<dbReference type="EC" id="2.4.1.16" evidence="2"/>
<comment type="subcellular location">
    <subcellularLocation>
        <location evidence="1">Cell membrane</location>
        <topology evidence="1">Multi-pass membrane protein</topology>
    </subcellularLocation>
</comment>
<feature type="transmembrane region" description="Helical" evidence="17">
    <location>
        <begin position="1675"/>
        <end position="1698"/>
    </location>
</feature>
<dbReference type="SMART" id="SM00242">
    <property type="entry name" value="MYSc"/>
    <property type="match status" value="1"/>
</dbReference>
<dbReference type="PROSITE" id="PS51998">
    <property type="entry name" value="DEK_C"/>
    <property type="match status" value="1"/>
</dbReference>
<dbReference type="CDD" id="cd04190">
    <property type="entry name" value="Chitin_synth_C"/>
    <property type="match status" value="1"/>
</dbReference>
<dbReference type="STRING" id="90262.A0A1X2IAE8"/>
<name>A0A1X2IAE8_9FUNG</name>
<gene>
    <name evidence="21" type="ORF">BCR42DRAFT_75038</name>
</gene>
<dbReference type="Gene3D" id="1.10.10.60">
    <property type="entry name" value="Homeodomain-like"/>
    <property type="match status" value="1"/>
</dbReference>
<keyword evidence="5" id="KW-0808">Transferase</keyword>